<keyword evidence="2 7" id="KW-0489">Methyltransferase</keyword>
<dbReference type="PANTHER" id="PTHR45875">
    <property type="entry name" value="METHYLTRANSFERASE N6AMT1"/>
    <property type="match status" value="1"/>
</dbReference>
<evidence type="ECO:0000256" key="3">
    <source>
        <dbReference type="ARBA" id="ARBA00022679"/>
    </source>
</evidence>
<keyword evidence="3" id="KW-0808">Transferase</keyword>
<evidence type="ECO:0000313" key="7">
    <source>
        <dbReference type="EMBL" id="GGC81043.1"/>
    </source>
</evidence>
<dbReference type="Pfam" id="PF05175">
    <property type="entry name" value="MTS"/>
    <property type="match status" value="1"/>
</dbReference>
<evidence type="ECO:0000256" key="1">
    <source>
        <dbReference type="ARBA" id="ARBA00006149"/>
    </source>
</evidence>
<dbReference type="PANTHER" id="PTHR45875:SF1">
    <property type="entry name" value="METHYLTRANSFERASE N6AMT1"/>
    <property type="match status" value="1"/>
</dbReference>
<dbReference type="Pfam" id="PF23186">
    <property type="entry name" value="DUF7059"/>
    <property type="match status" value="1"/>
</dbReference>
<evidence type="ECO:0000256" key="4">
    <source>
        <dbReference type="ARBA" id="ARBA00022691"/>
    </source>
</evidence>
<dbReference type="InterPro" id="IPR055487">
    <property type="entry name" value="DUF7059"/>
</dbReference>
<dbReference type="PROSITE" id="PS00092">
    <property type="entry name" value="N6_MTASE"/>
    <property type="match status" value="1"/>
</dbReference>
<dbReference type="SUPFAM" id="SSF53335">
    <property type="entry name" value="S-adenosyl-L-methionine-dependent methyltransferases"/>
    <property type="match status" value="1"/>
</dbReference>
<feature type="domain" description="DUF7059" evidence="6">
    <location>
        <begin position="35"/>
        <end position="120"/>
    </location>
</feature>
<dbReference type="InterPro" id="IPR007848">
    <property type="entry name" value="Small_mtfrase_dom"/>
</dbReference>
<comment type="similarity">
    <text evidence="1">Belongs to the eukaryotic/archaeal PrmC-related family.</text>
</comment>
<dbReference type="Gene3D" id="3.40.50.150">
    <property type="entry name" value="Vaccinia Virus protein VP39"/>
    <property type="match status" value="1"/>
</dbReference>
<gene>
    <name evidence="7" type="ORF">GCM10011512_04760</name>
</gene>
<name>A0ABQ1NMS6_9MICC</name>
<dbReference type="Proteomes" id="UP000597761">
    <property type="component" value="Unassembled WGS sequence"/>
</dbReference>
<protein>
    <submittedName>
        <fullName evidence="7">Methyltransferase</fullName>
    </submittedName>
</protein>
<evidence type="ECO:0000313" key="8">
    <source>
        <dbReference type="Proteomes" id="UP000597761"/>
    </source>
</evidence>
<dbReference type="InterPro" id="IPR002052">
    <property type="entry name" value="DNA_methylase_N6_adenine_CS"/>
</dbReference>
<evidence type="ECO:0000259" key="5">
    <source>
        <dbReference type="Pfam" id="PF05175"/>
    </source>
</evidence>
<evidence type="ECO:0000259" key="6">
    <source>
        <dbReference type="Pfam" id="PF23186"/>
    </source>
</evidence>
<dbReference type="CDD" id="cd02440">
    <property type="entry name" value="AdoMet_MTases"/>
    <property type="match status" value="1"/>
</dbReference>
<keyword evidence="4" id="KW-0949">S-adenosyl-L-methionine</keyword>
<evidence type="ECO:0000256" key="2">
    <source>
        <dbReference type="ARBA" id="ARBA00022603"/>
    </source>
</evidence>
<accession>A0ABQ1NMS6</accession>
<sequence>MTVPAAPTPPPEDALDTPHADDSAALAGLIAGFTAAGFTVDGVRALLGDEASDALDRDETVPAELVTGRALDDDAAAAATRTRAALIRLLLLGLPVRADRLDAGTVAALRACRLVEPVADDRDEPSGSLRSQVDLRPYEADDGTRLWVAADLGALQTDGPLRRDHVLGIGHASLTLAQVTARRPVDTALDLGTGCGIQTFHLLRHARHVTATDLSARALAYTRFNLLLNAAALDLDPADLPARVDLRQGSLLDPVAGRTFDLIVSNPPFVITPRRADETADSRYTYRDGGRAGDRLVTELVRALPAHLTAGGTAQLLGNWETPRGTDWDETLTAAWFGSQEMQKDDGREWWVTQRDTQSPAEYAELWLRDAAQATDPDAYRAAYAAYLADFAARDVAAIGFGMIWLRRPADASAMAANAADGNAAGGERTSTPLRRMETLTHAVEQPLGPALAATVARHDRLAARDDHALAALRLTVAPDVTEERHGTPGEPDPAVILLRQGGGFRRTVQASTALAGFVGASDGELTAGQIVTALAVLLTPEDPAFAATLLAQVRRAVVDGFLTIADGAADPAVDGAADPAVD</sequence>
<dbReference type="GO" id="GO:0008168">
    <property type="term" value="F:methyltransferase activity"/>
    <property type="evidence" value="ECO:0007669"/>
    <property type="project" value="UniProtKB-KW"/>
</dbReference>
<dbReference type="GO" id="GO:0032259">
    <property type="term" value="P:methylation"/>
    <property type="evidence" value="ECO:0007669"/>
    <property type="project" value="UniProtKB-KW"/>
</dbReference>
<keyword evidence="8" id="KW-1185">Reference proteome</keyword>
<feature type="domain" description="Methyltransferase small" evidence="5">
    <location>
        <begin position="172"/>
        <end position="271"/>
    </location>
</feature>
<comment type="caution">
    <text evidence="7">The sequence shown here is derived from an EMBL/GenBank/DDBJ whole genome shotgun (WGS) entry which is preliminary data.</text>
</comment>
<reference evidence="8" key="1">
    <citation type="journal article" date="2019" name="Int. J. Syst. Evol. Microbiol.">
        <title>The Global Catalogue of Microorganisms (GCM) 10K type strain sequencing project: providing services to taxonomists for standard genome sequencing and annotation.</title>
        <authorList>
            <consortium name="The Broad Institute Genomics Platform"/>
            <consortium name="The Broad Institute Genome Sequencing Center for Infectious Disease"/>
            <person name="Wu L."/>
            <person name="Ma J."/>
        </authorList>
    </citation>
    <scope>NUCLEOTIDE SEQUENCE [LARGE SCALE GENOMIC DNA]</scope>
    <source>
        <strain evidence="8">CGMCC 1.15480</strain>
    </source>
</reference>
<proteinExistence type="inferred from homology"/>
<dbReference type="InterPro" id="IPR029063">
    <property type="entry name" value="SAM-dependent_MTases_sf"/>
</dbReference>
<organism evidence="7 8">
    <name type="scientific">Tersicoccus solisilvae</name>
    <dbReference type="NCBI Taxonomy" id="1882339"/>
    <lineage>
        <taxon>Bacteria</taxon>
        <taxon>Bacillati</taxon>
        <taxon>Actinomycetota</taxon>
        <taxon>Actinomycetes</taxon>
        <taxon>Micrococcales</taxon>
        <taxon>Micrococcaceae</taxon>
        <taxon>Tersicoccus</taxon>
    </lineage>
</organism>
<dbReference type="EMBL" id="BMJI01000001">
    <property type="protein sequence ID" value="GGC81043.1"/>
    <property type="molecule type" value="Genomic_DNA"/>
</dbReference>
<dbReference type="InterPro" id="IPR052190">
    <property type="entry name" value="Euk-Arch_PrmC-MTase"/>
</dbReference>